<dbReference type="PANTHER" id="PTHR30388">
    <property type="entry name" value="ALDEHYDE OXIDOREDUCTASE MOLYBDENUM COFACTOR ASSEMBLY PROTEIN"/>
    <property type="match status" value="1"/>
</dbReference>
<name>A0ABS9Q7A6_9MICO</name>
<evidence type="ECO:0000313" key="4">
    <source>
        <dbReference type="EMBL" id="MCG7323761.1"/>
    </source>
</evidence>
<dbReference type="InterPro" id="IPR003777">
    <property type="entry name" value="XdhC_CoxI"/>
</dbReference>
<dbReference type="PANTHER" id="PTHR30388:SF4">
    <property type="entry name" value="MOLYBDENUM COFACTOR INSERTION CHAPERONE PAOD"/>
    <property type="match status" value="1"/>
</dbReference>
<sequence>MSRVLEQVVAWLEEGHRVALASVSAVHGSTPRPTGPAMAVRDDGVVTGSVSVGCVDGETYALAEEVLRSGLPSSRTYAGPQEQAGLPTDLGHLGPSILCGGSMTVQVEVLPPQDAPRLRQTLALERAADPLLLVYGAGDLAAEICRLGTTLGRRVVVCDPRPVFTTPDRFPEAWQVVVDQPHRHLDRLLRSGDVDVSTAVVALTHDERTEDPLLQVALGCPAGYVGALGSRATHRARLERLRTLGVDGRLLSRLRGPAGLDLGGTTAAETALSILAEILAVANGRAGTPLSHGSQVTSAVDQQQRIGRPLEGQGLPQP</sequence>
<gene>
    <name evidence="4" type="ORF">MHL29_17980</name>
</gene>
<keyword evidence="5" id="KW-1185">Reference proteome</keyword>
<feature type="region of interest" description="Disordered" evidence="1">
    <location>
        <begin position="289"/>
        <end position="318"/>
    </location>
</feature>
<dbReference type="Gene3D" id="3.40.50.720">
    <property type="entry name" value="NAD(P)-binding Rossmann-like Domain"/>
    <property type="match status" value="1"/>
</dbReference>
<proteinExistence type="predicted"/>
<dbReference type="Proteomes" id="UP001521931">
    <property type="component" value="Unassembled WGS sequence"/>
</dbReference>
<reference evidence="4 5" key="1">
    <citation type="submission" date="2022-02" db="EMBL/GenBank/DDBJ databases">
        <title>Uncovering new skin microbiome diversity through culturing and metagenomics.</title>
        <authorList>
            <person name="Conlan S."/>
            <person name="Deming C."/>
            <person name="Nisc Comparative Sequencing Program N."/>
            <person name="Segre J.A."/>
        </authorList>
    </citation>
    <scope>NUCLEOTIDE SEQUENCE [LARGE SCALE GENOMIC DNA]</scope>
    <source>
        <strain evidence="4 5">ACRQZ</strain>
    </source>
</reference>
<evidence type="ECO:0000256" key="1">
    <source>
        <dbReference type="SAM" id="MobiDB-lite"/>
    </source>
</evidence>
<dbReference type="RefSeq" id="WP_239266636.1">
    <property type="nucleotide sequence ID" value="NZ_JAKRCV010000107.1"/>
</dbReference>
<organism evidence="4 5">
    <name type="scientific">Arsenicicoccus bolidensis</name>
    <dbReference type="NCBI Taxonomy" id="229480"/>
    <lineage>
        <taxon>Bacteria</taxon>
        <taxon>Bacillati</taxon>
        <taxon>Actinomycetota</taxon>
        <taxon>Actinomycetes</taxon>
        <taxon>Micrococcales</taxon>
        <taxon>Intrasporangiaceae</taxon>
        <taxon>Arsenicicoccus</taxon>
    </lineage>
</organism>
<evidence type="ECO:0000259" key="2">
    <source>
        <dbReference type="Pfam" id="PF02625"/>
    </source>
</evidence>
<dbReference type="InterPro" id="IPR027051">
    <property type="entry name" value="XdhC_Rossmann_dom"/>
</dbReference>
<accession>A0ABS9Q7A6</accession>
<comment type="caution">
    <text evidence="4">The sequence shown here is derived from an EMBL/GenBank/DDBJ whole genome shotgun (WGS) entry which is preliminary data.</text>
</comment>
<feature type="compositionally biased region" description="Polar residues" evidence="1">
    <location>
        <begin position="291"/>
        <end position="305"/>
    </location>
</feature>
<dbReference type="Pfam" id="PF02625">
    <property type="entry name" value="XdhC_CoxI"/>
    <property type="match status" value="1"/>
</dbReference>
<feature type="non-terminal residue" evidence="4">
    <location>
        <position position="318"/>
    </location>
</feature>
<dbReference type="Pfam" id="PF13478">
    <property type="entry name" value="XdhC_C"/>
    <property type="match status" value="1"/>
</dbReference>
<evidence type="ECO:0000313" key="5">
    <source>
        <dbReference type="Proteomes" id="UP001521931"/>
    </source>
</evidence>
<dbReference type="EMBL" id="JAKRCV010000107">
    <property type="protein sequence ID" value="MCG7323761.1"/>
    <property type="molecule type" value="Genomic_DNA"/>
</dbReference>
<evidence type="ECO:0000259" key="3">
    <source>
        <dbReference type="Pfam" id="PF13478"/>
    </source>
</evidence>
<feature type="domain" description="XdhC- CoxI" evidence="2">
    <location>
        <begin position="11"/>
        <end position="77"/>
    </location>
</feature>
<feature type="domain" description="XdhC Rossmann" evidence="3">
    <location>
        <begin position="132"/>
        <end position="278"/>
    </location>
</feature>
<protein>
    <submittedName>
        <fullName evidence="4">XdhC family protein</fullName>
    </submittedName>
</protein>
<dbReference type="InterPro" id="IPR052698">
    <property type="entry name" value="MoCofactor_Util/Proc"/>
</dbReference>